<feature type="region of interest" description="Disordered" evidence="1">
    <location>
        <begin position="425"/>
        <end position="454"/>
    </location>
</feature>
<organism evidence="2 3">
    <name type="scientific">Dendrobium thyrsiflorum</name>
    <name type="common">Pinecone-like raceme dendrobium</name>
    <name type="synonym">Orchid</name>
    <dbReference type="NCBI Taxonomy" id="117978"/>
    <lineage>
        <taxon>Eukaryota</taxon>
        <taxon>Viridiplantae</taxon>
        <taxon>Streptophyta</taxon>
        <taxon>Embryophyta</taxon>
        <taxon>Tracheophyta</taxon>
        <taxon>Spermatophyta</taxon>
        <taxon>Magnoliopsida</taxon>
        <taxon>Liliopsida</taxon>
        <taxon>Asparagales</taxon>
        <taxon>Orchidaceae</taxon>
        <taxon>Epidendroideae</taxon>
        <taxon>Malaxideae</taxon>
        <taxon>Dendrobiinae</taxon>
        <taxon>Dendrobium</taxon>
    </lineage>
</organism>
<comment type="caution">
    <text evidence="2">The sequence shown here is derived from an EMBL/GenBank/DDBJ whole genome shotgun (WGS) entry which is preliminary data.</text>
</comment>
<accession>A0ABD0VNV5</accession>
<evidence type="ECO:0000256" key="1">
    <source>
        <dbReference type="SAM" id="MobiDB-lite"/>
    </source>
</evidence>
<proteinExistence type="predicted"/>
<evidence type="ECO:0000313" key="2">
    <source>
        <dbReference type="EMBL" id="KAL0924238.1"/>
    </source>
</evidence>
<evidence type="ECO:0000313" key="3">
    <source>
        <dbReference type="Proteomes" id="UP001552299"/>
    </source>
</evidence>
<dbReference type="EMBL" id="JANQDX010000005">
    <property type="protein sequence ID" value="KAL0924238.1"/>
    <property type="molecule type" value="Genomic_DNA"/>
</dbReference>
<dbReference type="AlphaFoldDB" id="A0ABD0VNV5"/>
<sequence length="475" mass="54260">MCIQVESANVPMHMCLKYVEKERRNGEILGNTADVILLYKWSYKGLYIMSRKVLSPLSRSRPDMINFKLMSCIRCKWVSTEQSYNCYYTVILKSLLRFFVNYLHTLGEAPGFRVAQISFYSERNNSESILRTRLKVWNQNPSLCPGDYDRFFLGNGVYINPSPNSTLPGASYIRNFGTMYTRYRFSGTTAPRYSRCNIRTLSALMRRQIISVCAHSYRFNVIGEHEGSGHDRNLVMPFCRKSPDSEVPGHNRLLVAPFGGKLSVGGHVSHYGIWPKKHVKVRKLPSQQASSHPYFRSKCRNFRSDRKGRNRRRRKPLARAKTEVNTSFSSICFSLLLLSCMNKFHFRTGFEERMRTLSLGKIIRISIFFGSAYGTRRCVRPTCEKKHHKKRKEELEPQEKVRNSIKTAIPCRKNVSLIAAAAGGDAASGFPSRPRVQPFPTSQISAGSRARRSSSRVEILERLGLSSGQITSSLD</sequence>
<name>A0ABD0VNV5_DENTH</name>
<gene>
    <name evidence="2" type="ORF">M5K25_005054</name>
</gene>
<protein>
    <submittedName>
        <fullName evidence="2">Uncharacterized protein</fullName>
    </submittedName>
</protein>
<reference evidence="2 3" key="1">
    <citation type="journal article" date="2024" name="Plant Biotechnol. J.">
        <title>Dendrobium thyrsiflorum genome and its molecular insights into genes involved in important horticultural traits.</title>
        <authorList>
            <person name="Chen B."/>
            <person name="Wang J.Y."/>
            <person name="Zheng P.J."/>
            <person name="Li K.L."/>
            <person name="Liang Y.M."/>
            <person name="Chen X.F."/>
            <person name="Zhang C."/>
            <person name="Zhao X."/>
            <person name="He X."/>
            <person name="Zhang G.Q."/>
            <person name="Liu Z.J."/>
            <person name="Xu Q."/>
        </authorList>
    </citation>
    <scope>NUCLEOTIDE SEQUENCE [LARGE SCALE GENOMIC DNA]</scope>
    <source>
        <strain evidence="2">GZMU011</strain>
    </source>
</reference>
<dbReference type="Proteomes" id="UP001552299">
    <property type="component" value="Unassembled WGS sequence"/>
</dbReference>
<keyword evidence="3" id="KW-1185">Reference proteome</keyword>